<dbReference type="PANTHER" id="PTHR13774">
    <property type="entry name" value="PHENAZINE BIOSYNTHESIS PROTEIN"/>
    <property type="match status" value="1"/>
</dbReference>
<dbReference type="Proteomes" id="UP000541636">
    <property type="component" value="Unassembled WGS sequence"/>
</dbReference>
<dbReference type="GO" id="GO:0016853">
    <property type="term" value="F:isomerase activity"/>
    <property type="evidence" value="ECO:0007669"/>
    <property type="project" value="TreeGrafter"/>
</dbReference>
<dbReference type="EMBL" id="JAAZQD010000004">
    <property type="protein sequence ID" value="NKZ39617.1"/>
    <property type="molecule type" value="Genomic_DNA"/>
</dbReference>
<dbReference type="NCBIfam" id="TIGR00654">
    <property type="entry name" value="PhzF_family"/>
    <property type="match status" value="1"/>
</dbReference>
<protein>
    <submittedName>
        <fullName evidence="3">PhzF family phenazine biosynthesis protein</fullName>
    </submittedName>
</protein>
<evidence type="ECO:0000313" key="3">
    <source>
        <dbReference type="EMBL" id="NKZ39617.1"/>
    </source>
</evidence>
<accession>A0A846ZPP2</accession>
<sequence length="289" mass="30971">MTPRRYFEIDVFTDRALYGNPLAVIVDAEDLDDAAMQRIATWTNFSETTFLLPPTTPEADYRVRIFTPRQELPFAGHPSVGSAFVALACGRVDATRGALVQECAAGLLPVQVEGDDARRTIRVQAPPARMQMLSTTQADVLRDAVGATAARPPQMIDNGPHWLTCDLADAATVRALEPDMGALAAQCREWDAVGACVFGRERDGRADMAVRAFCPADGIPEDPVTGSANAAIAAYLHAEGGLDDYGRRYTASQGREVGRDGIVEVSVDTEGHVAVGGRCVVVVEGRLNL</sequence>
<gene>
    <name evidence="3" type="ORF">HF690_11720</name>
</gene>
<reference evidence="3 4" key="1">
    <citation type="journal article" date="2017" name="Int. J. Syst. Evol. Microbiol.">
        <title>Oleiagrimonas citrea sp. nov., a marine bacterium isolated from tidal flat sediment and emended description of the genus Oleiagrimonas Fang et al. 2015 and Oleiagrimonas soli.</title>
        <authorList>
            <person name="Yang S.H."/>
            <person name="Seo H.S."/>
            <person name="Seong C.N."/>
            <person name="Kwon K.K."/>
        </authorList>
    </citation>
    <scope>NUCLEOTIDE SEQUENCE [LARGE SCALE GENOMIC DNA]</scope>
    <source>
        <strain evidence="3 4">MEBiC09124</strain>
    </source>
</reference>
<name>A0A846ZPP2_9GAMM</name>
<evidence type="ECO:0000256" key="1">
    <source>
        <dbReference type="ARBA" id="ARBA00008270"/>
    </source>
</evidence>
<dbReference type="PANTHER" id="PTHR13774:SF32">
    <property type="entry name" value="ANTISENSE-ENHANCING SEQUENCE 1"/>
    <property type="match status" value="1"/>
</dbReference>
<evidence type="ECO:0000256" key="2">
    <source>
        <dbReference type="PIRSR" id="PIRSR016184-1"/>
    </source>
</evidence>
<dbReference type="GO" id="GO:0005737">
    <property type="term" value="C:cytoplasm"/>
    <property type="evidence" value="ECO:0007669"/>
    <property type="project" value="TreeGrafter"/>
</dbReference>
<organism evidence="3 4">
    <name type="scientific">Oleiagrimonas citrea</name>
    <dbReference type="NCBI Taxonomy" id="1665687"/>
    <lineage>
        <taxon>Bacteria</taxon>
        <taxon>Pseudomonadati</taxon>
        <taxon>Pseudomonadota</taxon>
        <taxon>Gammaproteobacteria</taxon>
        <taxon>Lysobacterales</taxon>
        <taxon>Rhodanobacteraceae</taxon>
        <taxon>Oleiagrimonas</taxon>
    </lineage>
</organism>
<dbReference type="Pfam" id="PF02567">
    <property type="entry name" value="PhzC-PhzF"/>
    <property type="match status" value="1"/>
</dbReference>
<comment type="caution">
    <text evidence="3">The sequence shown here is derived from an EMBL/GenBank/DDBJ whole genome shotgun (WGS) entry which is preliminary data.</text>
</comment>
<feature type="active site" evidence="2">
    <location>
        <position position="47"/>
    </location>
</feature>
<proteinExistence type="inferred from homology"/>
<dbReference type="AlphaFoldDB" id="A0A846ZPP2"/>
<dbReference type="PIRSF" id="PIRSF016184">
    <property type="entry name" value="PhzC_PhzF"/>
    <property type="match status" value="1"/>
</dbReference>
<dbReference type="InterPro" id="IPR003719">
    <property type="entry name" value="Phenazine_PhzF-like"/>
</dbReference>
<evidence type="ECO:0000313" key="4">
    <source>
        <dbReference type="Proteomes" id="UP000541636"/>
    </source>
</evidence>
<dbReference type="Gene3D" id="3.10.310.10">
    <property type="entry name" value="Diaminopimelate Epimerase, Chain A, domain 1"/>
    <property type="match status" value="2"/>
</dbReference>
<dbReference type="SUPFAM" id="SSF54506">
    <property type="entry name" value="Diaminopimelate epimerase-like"/>
    <property type="match status" value="1"/>
</dbReference>
<dbReference type="RefSeq" id="WP_168609566.1">
    <property type="nucleotide sequence ID" value="NZ_JAAZQD010000004.1"/>
</dbReference>
<comment type="similarity">
    <text evidence="1">Belongs to the PhzF family.</text>
</comment>
<keyword evidence="4" id="KW-1185">Reference proteome</keyword>